<dbReference type="Gene3D" id="4.10.60.10">
    <property type="entry name" value="Zinc finger, CCHC-type"/>
    <property type="match status" value="1"/>
</dbReference>
<gene>
    <name evidence="1" type="ORF">Tci_027705</name>
</gene>
<dbReference type="AlphaFoldDB" id="A0A6L2L4E7"/>
<dbReference type="GO" id="GO:0003676">
    <property type="term" value="F:nucleic acid binding"/>
    <property type="evidence" value="ECO:0007669"/>
    <property type="project" value="InterPro"/>
</dbReference>
<dbReference type="GO" id="GO:0008270">
    <property type="term" value="F:zinc ion binding"/>
    <property type="evidence" value="ECO:0007669"/>
    <property type="project" value="InterPro"/>
</dbReference>
<dbReference type="InterPro" id="IPR036875">
    <property type="entry name" value="Znf_CCHC_sf"/>
</dbReference>
<dbReference type="EMBL" id="BKCJ010003543">
    <property type="protein sequence ID" value="GEU55727.1"/>
    <property type="molecule type" value="Genomic_DNA"/>
</dbReference>
<protein>
    <recommendedName>
        <fullName evidence="2">CCHC-type domain-containing protein</fullName>
    </recommendedName>
</protein>
<evidence type="ECO:0008006" key="2">
    <source>
        <dbReference type="Google" id="ProtNLM"/>
    </source>
</evidence>
<proteinExistence type="predicted"/>
<reference evidence="1" key="1">
    <citation type="journal article" date="2019" name="Sci. Rep.">
        <title>Draft genome of Tanacetum cinerariifolium, the natural source of mosquito coil.</title>
        <authorList>
            <person name="Yamashiro T."/>
            <person name="Shiraishi A."/>
            <person name="Satake H."/>
            <person name="Nakayama K."/>
        </authorList>
    </citation>
    <scope>NUCLEOTIDE SEQUENCE</scope>
</reference>
<dbReference type="SUPFAM" id="SSF57756">
    <property type="entry name" value="Retrovirus zinc finger-like domains"/>
    <property type="match status" value="1"/>
</dbReference>
<comment type="caution">
    <text evidence="1">The sequence shown here is derived from an EMBL/GenBank/DDBJ whole genome shotgun (WGS) entry which is preliminary data.</text>
</comment>
<sequence>MVRDRTYTDLIDEEKLHESVDITATDIVLQGSELSLQERESKLYDDFDMFTSTPGETIHSYYMQFAQLINDMHTIGMTMKRMQVNTKFVNHLQPEWSKFVTDIKLAKDMHSTNFDQLYAYLRQHEAHANEVRLARQRERNTATNPGVNRHGAQVQARVVKCYNYQEEGHFARQCTKPKRPKNSAWFKEKMLLTEALESRAYLDPKQFTILADNRDTIIPAQASQEISTPAAF</sequence>
<dbReference type="Pfam" id="PF14223">
    <property type="entry name" value="Retrotran_gag_2"/>
    <property type="match status" value="1"/>
</dbReference>
<accession>A0A6L2L4E7</accession>
<evidence type="ECO:0000313" key="1">
    <source>
        <dbReference type="EMBL" id="GEU55727.1"/>
    </source>
</evidence>
<name>A0A6L2L4E7_TANCI</name>
<organism evidence="1">
    <name type="scientific">Tanacetum cinerariifolium</name>
    <name type="common">Dalmatian daisy</name>
    <name type="synonym">Chrysanthemum cinerariifolium</name>
    <dbReference type="NCBI Taxonomy" id="118510"/>
    <lineage>
        <taxon>Eukaryota</taxon>
        <taxon>Viridiplantae</taxon>
        <taxon>Streptophyta</taxon>
        <taxon>Embryophyta</taxon>
        <taxon>Tracheophyta</taxon>
        <taxon>Spermatophyta</taxon>
        <taxon>Magnoliopsida</taxon>
        <taxon>eudicotyledons</taxon>
        <taxon>Gunneridae</taxon>
        <taxon>Pentapetalae</taxon>
        <taxon>asterids</taxon>
        <taxon>campanulids</taxon>
        <taxon>Asterales</taxon>
        <taxon>Asteraceae</taxon>
        <taxon>Asteroideae</taxon>
        <taxon>Anthemideae</taxon>
        <taxon>Anthemidinae</taxon>
        <taxon>Tanacetum</taxon>
    </lineage>
</organism>